<sequence>MTLQRRLMGLERDLAAIQAKIDSLESDSARISELFPEEKDRIQTGLDSIRGSWGELTQLLKEKDAKLEEAGDLHRFLRDLDHFGAWLTKTQKEIASEDTPSSLHEAEKLLQQHAAIQDEIENYADDYDRTMAYGEKITQEASPEQQQDAQWMFLRERLRALRHGWEELQQMWDNRQALLTQSLNLEMFLTNAKQAEVLLSQQEHVLAKEELPSNLEKAESLIKMHEAFLTTMEANDEKINTVIQFAHRLCDEGHFASDKIGKKADSIAERRNANREKALGLMERLRDLLQQHQFLQDCEELDEWIVEKTIVAQDESYRSAKTIHSKWTRHQAFEAEIASNKDRLLRVQEAGEQLVRDKPELAERILPRIAEVAQRFEELEDTTKEKGERLFDANRQALYEQTCDDIDGWMTDLEKQIETDTGSDLVSVNILMQKQQVRDFVCQACLRQVQIDKLYAGLKDLANERLARLMEALQLYTLHRDVDDLEQWIAEREVVAGSHELGQDYEHVSMLRDRFASFAEETEDTGKERINGVNKIADELIGAGHSDAAVIAEWKDSLNEAWADLRELIETRKQYLAASWELHKFFHDCKDTLGRIIEKQNSMSDELGRDAGSVSALHRKHLNYTQDLSTLQAQVQQLQEDSANLRAGYAGEKAMEITNREAEVVNGWRSLQTMCEARKLKLLDTGDLFKFFNLVRALMLWMDDMIRQMNTSEKP</sequence>
<accession>A0A7R9C2E8</accession>
<evidence type="ECO:0000256" key="2">
    <source>
        <dbReference type="SAM" id="Coils"/>
    </source>
</evidence>
<evidence type="ECO:0000313" key="3">
    <source>
        <dbReference type="EMBL" id="CAD7284714.1"/>
    </source>
</evidence>
<keyword evidence="4" id="KW-1185">Reference proteome</keyword>
<dbReference type="EMBL" id="OA891420">
    <property type="protein sequence ID" value="CAD7284714.1"/>
    <property type="molecule type" value="Genomic_DNA"/>
</dbReference>
<dbReference type="EMBL" id="CAJPEX010009383">
    <property type="protein sequence ID" value="CAG0924866.1"/>
    <property type="molecule type" value="Genomic_DNA"/>
</dbReference>
<dbReference type="CDD" id="cd00176">
    <property type="entry name" value="SPEC"/>
    <property type="match status" value="3"/>
</dbReference>
<reference evidence="3" key="1">
    <citation type="submission" date="2020-11" db="EMBL/GenBank/DDBJ databases">
        <authorList>
            <person name="Tran Van P."/>
        </authorList>
    </citation>
    <scope>NUCLEOTIDE SEQUENCE</scope>
</reference>
<dbReference type="Gene3D" id="1.20.58.60">
    <property type="match status" value="6"/>
</dbReference>
<gene>
    <name evidence="3" type="ORF">NMOB1V02_LOCUS12319</name>
</gene>
<dbReference type="InterPro" id="IPR002017">
    <property type="entry name" value="Spectrin_repeat"/>
</dbReference>
<dbReference type="InterPro" id="IPR018159">
    <property type="entry name" value="Spectrin/alpha-actinin"/>
</dbReference>
<protein>
    <recommendedName>
        <fullName evidence="5">Spectrin beta chain</fullName>
    </recommendedName>
</protein>
<dbReference type="FunFam" id="1.20.58.60:FF:000019">
    <property type="entry name" value="Spectrin beta chain"/>
    <property type="match status" value="1"/>
</dbReference>
<proteinExistence type="predicted"/>
<dbReference type="Pfam" id="PF00435">
    <property type="entry name" value="Spectrin"/>
    <property type="match status" value="6"/>
</dbReference>
<keyword evidence="2" id="KW-0175">Coiled coil</keyword>
<dbReference type="SUPFAM" id="SSF46966">
    <property type="entry name" value="Spectrin repeat"/>
    <property type="match status" value="6"/>
</dbReference>
<dbReference type="SMART" id="SM00150">
    <property type="entry name" value="SPEC"/>
    <property type="match status" value="6"/>
</dbReference>
<dbReference type="FunFam" id="1.20.58.60:FF:000033">
    <property type="entry name" value="Spectrin beta chain"/>
    <property type="match status" value="1"/>
</dbReference>
<evidence type="ECO:0008006" key="5">
    <source>
        <dbReference type="Google" id="ProtNLM"/>
    </source>
</evidence>
<keyword evidence="1" id="KW-0677">Repeat</keyword>
<evidence type="ECO:0000256" key="1">
    <source>
        <dbReference type="ARBA" id="ARBA00022737"/>
    </source>
</evidence>
<dbReference type="OrthoDB" id="5865767at2759"/>
<organism evidence="3">
    <name type="scientific">Notodromas monacha</name>
    <dbReference type="NCBI Taxonomy" id="399045"/>
    <lineage>
        <taxon>Eukaryota</taxon>
        <taxon>Metazoa</taxon>
        <taxon>Ecdysozoa</taxon>
        <taxon>Arthropoda</taxon>
        <taxon>Crustacea</taxon>
        <taxon>Oligostraca</taxon>
        <taxon>Ostracoda</taxon>
        <taxon>Podocopa</taxon>
        <taxon>Podocopida</taxon>
        <taxon>Cypridocopina</taxon>
        <taxon>Cypridoidea</taxon>
        <taxon>Cyprididae</taxon>
        <taxon>Notodromas</taxon>
    </lineage>
</organism>
<feature type="non-terminal residue" evidence="3">
    <location>
        <position position="715"/>
    </location>
</feature>
<dbReference type="Proteomes" id="UP000678499">
    <property type="component" value="Unassembled WGS sequence"/>
</dbReference>
<dbReference type="AlphaFoldDB" id="A0A7R9C2E8"/>
<dbReference type="PANTHER" id="PTHR11915">
    <property type="entry name" value="SPECTRIN/FILAMIN RELATED CYTOSKELETAL PROTEIN"/>
    <property type="match status" value="1"/>
</dbReference>
<dbReference type="FunFam" id="1.20.58.60:FF:000049">
    <property type="entry name" value="Spectrin beta chain"/>
    <property type="match status" value="1"/>
</dbReference>
<evidence type="ECO:0000313" key="4">
    <source>
        <dbReference type="Proteomes" id="UP000678499"/>
    </source>
</evidence>
<name>A0A7R9C2E8_9CRUS</name>
<feature type="coiled-coil region" evidence="2">
    <location>
        <begin position="621"/>
        <end position="648"/>
    </location>
</feature>